<evidence type="ECO:0000313" key="1">
    <source>
        <dbReference type="EMBL" id="QGW28921.1"/>
    </source>
</evidence>
<dbReference type="Proteomes" id="UP000426027">
    <property type="component" value="Chromosome"/>
</dbReference>
<reference evidence="1 2" key="1">
    <citation type="submission" date="2019-11" db="EMBL/GenBank/DDBJ databases">
        <authorList>
            <person name="Im W.T."/>
        </authorList>
    </citation>
    <scope>NUCLEOTIDE SEQUENCE [LARGE SCALE GENOMIC DNA]</scope>
    <source>
        <strain evidence="1 2">SB-02</strain>
    </source>
</reference>
<sequence>MAIDKECITNELTKNGNIGLNDITDLFVGKKVKYYTTFTNQSEHYRILSSLTKSLSNEEQFLQLKLRNFSNGQEIIEMILNGIVSKENIELLPDIIISNDEKLQKSSNKFGVFFINHLSLKYPDKAKLSIRKIGEYFNMTEQLPFWKIRIEDRYLIRNICTIRDAELLFDTLNIGDKHCLIEFYYSGNDYDYKGSNHSEFIDKTERNKRIEFLKTIGKKHILKFYPKAGHDRYLCTNSSLYIFGNSITSDKETHITYYPLIEYYNEYFNIQ</sequence>
<name>A0A6I6H2Y5_9BACT</name>
<evidence type="ECO:0000313" key="2">
    <source>
        <dbReference type="Proteomes" id="UP000426027"/>
    </source>
</evidence>
<organism evidence="1 2">
    <name type="scientific">Phnomibacter ginsenosidimutans</name>
    <dbReference type="NCBI Taxonomy" id="2676868"/>
    <lineage>
        <taxon>Bacteria</taxon>
        <taxon>Pseudomonadati</taxon>
        <taxon>Bacteroidota</taxon>
        <taxon>Chitinophagia</taxon>
        <taxon>Chitinophagales</taxon>
        <taxon>Chitinophagaceae</taxon>
        <taxon>Phnomibacter</taxon>
    </lineage>
</organism>
<dbReference type="KEGG" id="fls:GLV81_13165"/>
<dbReference type="AlphaFoldDB" id="A0A6I6H2Y5"/>
<protein>
    <submittedName>
        <fullName evidence="1">Uncharacterized protein</fullName>
    </submittedName>
</protein>
<dbReference type="RefSeq" id="WP_157479274.1">
    <property type="nucleotide sequence ID" value="NZ_CP046566.1"/>
</dbReference>
<keyword evidence="2" id="KW-1185">Reference proteome</keyword>
<accession>A0A6I6H2Y5</accession>
<proteinExistence type="predicted"/>
<gene>
    <name evidence="1" type="ORF">GLV81_13165</name>
</gene>
<dbReference type="EMBL" id="CP046566">
    <property type="protein sequence ID" value="QGW28921.1"/>
    <property type="molecule type" value="Genomic_DNA"/>
</dbReference>